<evidence type="ECO:0000256" key="1">
    <source>
        <dbReference type="SAM" id="Phobius"/>
    </source>
</evidence>
<gene>
    <name evidence="2" type="ORF">SAMN06265367_101185</name>
</gene>
<dbReference type="EMBL" id="FXUA01000001">
    <property type="protein sequence ID" value="SMP03523.1"/>
    <property type="molecule type" value="Genomic_DNA"/>
</dbReference>
<keyword evidence="1" id="KW-0472">Membrane</keyword>
<keyword evidence="3" id="KW-1185">Reference proteome</keyword>
<accession>A0ABY1N8U3</accession>
<reference evidence="2 3" key="1">
    <citation type="submission" date="2017-05" db="EMBL/GenBank/DDBJ databases">
        <authorList>
            <person name="Varghese N."/>
            <person name="Submissions S."/>
        </authorList>
    </citation>
    <scope>NUCLEOTIDE SEQUENCE [LARGE SCALE GENOMIC DNA]</scope>
    <source>
        <strain evidence="2 3">DSM 15360</strain>
    </source>
</reference>
<name>A0ABY1N8U3_9BACT</name>
<sequence>MDKKFSQKDFLFNRKHFTLKEDGLHLVYKSLIKSSEVFVKYENIGTKIIINKSGKKGWLIATGVLLALSLSLYIDNKFSGNVERSFEAFYFGISMSCLLVYLLTFKQSLHLTKDDNTNSIEFLLNNPSKTHLDDFLLELKNKKKEVLLEKYGGLNKNISYEKQYENLNWLRHNNALNSEEHKQKIKELDDLFVQNRAIGFNSSNN</sequence>
<feature type="transmembrane region" description="Helical" evidence="1">
    <location>
        <begin position="57"/>
        <end position="74"/>
    </location>
</feature>
<evidence type="ECO:0000313" key="3">
    <source>
        <dbReference type="Proteomes" id="UP001157915"/>
    </source>
</evidence>
<keyword evidence="1" id="KW-1133">Transmembrane helix</keyword>
<proteinExistence type="predicted"/>
<comment type="caution">
    <text evidence="2">The sequence shown here is derived from an EMBL/GenBank/DDBJ whole genome shotgun (WGS) entry which is preliminary data.</text>
</comment>
<protein>
    <recommendedName>
        <fullName evidence="4">SMODS and SLOG-associating 2TM effector domain-containing protein</fullName>
    </recommendedName>
</protein>
<evidence type="ECO:0008006" key="4">
    <source>
        <dbReference type="Google" id="ProtNLM"/>
    </source>
</evidence>
<dbReference type="RefSeq" id="WP_283411132.1">
    <property type="nucleotide sequence ID" value="NZ_FXUA01000001.1"/>
</dbReference>
<keyword evidence="1" id="KW-0812">Transmembrane</keyword>
<dbReference type="Proteomes" id="UP001157915">
    <property type="component" value="Unassembled WGS sequence"/>
</dbReference>
<evidence type="ECO:0000313" key="2">
    <source>
        <dbReference type="EMBL" id="SMP03523.1"/>
    </source>
</evidence>
<feature type="transmembrane region" description="Helical" evidence="1">
    <location>
        <begin position="86"/>
        <end position="104"/>
    </location>
</feature>
<organism evidence="2 3">
    <name type="scientific">Algoriphagus winogradskyi</name>
    <dbReference type="NCBI Taxonomy" id="237017"/>
    <lineage>
        <taxon>Bacteria</taxon>
        <taxon>Pseudomonadati</taxon>
        <taxon>Bacteroidota</taxon>
        <taxon>Cytophagia</taxon>
        <taxon>Cytophagales</taxon>
        <taxon>Cyclobacteriaceae</taxon>
        <taxon>Algoriphagus</taxon>
    </lineage>
</organism>